<feature type="transmembrane region" description="Helical" evidence="7">
    <location>
        <begin position="44"/>
        <end position="65"/>
    </location>
</feature>
<dbReference type="EMBL" id="QSON01000008">
    <property type="protein sequence ID" value="RGJ01954.1"/>
    <property type="molecule type" value="Genomic_DNA"/>
</dbReference>
<dbReference type="InterPro" id="IPR011701">
    <property type="entry name" value="MFS"/>
</dbReference>
<accession>A0A374P4A7</accession>
<feature type="transmembrane region" description="Helical" evidence="7">
    <location>
        <begin position="376"/>
        <end position="397"/>
    </location>
</feature>
<dbReference type="InterPro" id="IPR020846">
    <property type="entry name" value="MFS_dom"/>
</dbReference>
<evidence type="ECO:0000256" key="3">
    <source>
        <dbReference type="ARBA" id="ARBA00022475"/>
    </source>
</evidence>
<proteinExistence type="predicted"/>
<gene>
    <name evidence="9" type="ORF">DXD79_17320</name>
</gene>
<dbReference type="PANTHER" id="PTHR43124">
    <property type="entry name" value="PURINE EFFLUX PUMP PBUE"/>
    <property type="match status" value="1"/>
</dbReference>
<keyword evidence="4 7" id="KW-0812">Transmembrane</keyword>
<feature type="transmembrane region" description="Helical" evidence="7">
    <location>
        <begin position="403"/>
        <end position="423"/>
    </location>
</feature>
<dbReference type="InterPro" id="IPR036259">
    <property type="entry name" value="MFS_trans_sf"/>
</dbReference>
<evidence type="ECO:0000256" key="1">
    <source>
        <dbReference type="ARBA" id="ARBA00004651"/>
    </source>
</evidence>
<dbReference type="InterPro" id="IPR050189">
    <property type="entry name" value="MFS_Efflux_Transporters"/>
</dbReference>
<organism evidence="9 10">
    <name type="scientific">Hungatella hathewayi</name>
    <dbReference type="NCBI Taxonomy" id="154046"/>
    <lineage>
        <taxon>Bacteria</taxon>
        <taxon>Bacillati</taxon>
        <taxon>Bacillota</taxon>
        <taxon>Clostridia</taxon>
        <taxon>Lachnospirales</taxon>
        <taxon>Lachnospiraceae</taxon>
        <taxon>Hungatella</taxon>
    </lineage>
</organism>
<dbReference type="Proteomes" id="UP000263014">
    <property type="component" value="Unassembled WGS sequence"/>
</dbReference>
<keyword evidence="3" id="KW-1003">Cell membrane</keyword>
<evidence type="ECO:0000256" key="6">
    <source>
        <dbReference type="ARBA" id="ARBA00023136"/>
    </source>
</evidence>
<evidence type="ECO:0000313" key="10">
    <source>
        <dbReference type="Proteomes" id="UP000263014"/>
    </source>
</evidence>
<dbReference type="SUPFAM" id="SSF103473">
    <property type="entry name" value="MFS general substrate transporter"/>
    <property type="match status" value="1"/>
</dbReference>
<protein>
    <submittedName>
        <fullName evidence="9">MFS transporter</fullName>
    </submittedName>
</protein>
<reference evidence="9 10" key="1">
    <citation type="submission" date="2018-08" db="EMBL/GenBank/DDBJ databases">
        <title>A genome reference for cultivated species of the human gut microbiota.</title>
        <authorList>
            <person name="Zou Y."/>
            <person name="Xue W."/>
            <person name="Luo G."/>
        </authorList>
    </citation>
    <scope>NUCLEOTIDE SEQUENCE [LARGE SCALE GENOMIC DNA]</scope>
    <source>
        <strain evidence="9 10">TM09-12</strain>
    </source>
</reference>
<comment type="subcellular location">
    <subcellularLocation>
        <location evidence="1">Cell membrane</location>
        <topology evidence="1">Multi-pass membrane protein</topology>
    </subcellularLocation>
</comment>
<dbReference type="RefSeq" id="WP_117631999.1">
    <property type="nucleotide sequence ID" value="NZ_QSON01000008.1"/>
</dbReference>
<keyword evidence="5 7" id="KW-1133">Transmembrane helix</keyword>
<dbReference type="PROSITE" id="PS50850">
    <property type="entry name" value="MFS"/>
    <property type="match status" value="1"/>
</dbReference>
<evidence type="ECO:0000313" key="9">
    <source>
        <dbReference type="EMBL" id="RGJ01954.1"/>
    </source>
</evidence>
<feature type="transmembrane region" description="Helical" evidence="7">
    <location>
        <begin position="341"/>
        <end position="364"/>
    </location>
</feature>
<keyword evidence="6 7" id="KW-0472">Membrane</keyword>
<evidence type="ECO:0000256" key="2">
    <source>
        <dbReference type="ARBA" id="ARBA00022448"/>
    </source>
</evidence>
<feature type="transmembrane region" description="Helical" evidence="7">
    <location>
        <begin position="316"/>
        <end position="335"/>
    </location>
</feature>
<evidence type="ECO:0000259" key="8">
    <source>
        <dbReference type="PROSITE" id="PS50850"/>
    </source>
</evidence>
<feature type="domain" description="Major facilitator superfamily (MFS) profile" evidence="8">
    <location>
        <begin position="1"/>
        <end position="431"/>
    </location>
</feature>
<feature type="transmembrane region" description="Helical" evidence="7">
    <location>
        <begin position="136"/>
        <end position="156"/>
    </location>
</feature>
<feature type="transmembrane region" description="Helical" evidence="7">
    <location>
        <begin position="107"/>
        <end position="124"/>
    </location>
</feature>
<dbReference type="PANTHER" id="PTHR43124:SF3">
    <property type="entry name" value="CHLORAMPHENICOL EFFLUX PUMP RV0191"/>
    <property type="match status" value="1"/>
</dbReference>
<name>A0A374P4A7_9FIRM</name>
<feature type="transmembrane region" description="Helical" evidence="7">
    <location>
        <begin position="162"/>
        <end position="182"/>
    </location>
</feature>
<evidence type="ECO:0000256" key="4">
    <source>
        <dbReference type="ARBA" id="ARBA00022692"/>
    </source>
</evidence>
<dbReference type="CDD" id="cd06174">
    <property type="entry name" value="MFS"/>
    <property type="match status" value="1"/>
</dbReference>
<dbReference type="AlphaFoldDB" id="A0A374P4A7"/>
<sequence>MKKNPWFRFLILQCCAVTVSVSQLKVSAVMEQVAQGFSISMGAAARLMSFFTVAGIVLAIPGAALMERMGAKRLLLLLMACLFAGNAVGAVAGAYPLLMAGRLLEGVAYAMIIMVGIDLINTWFPHGGAGTATGIFNTFAAVGNFITLNGALMVVKRWNVRTLWWIGAALAAVDLILVLAFIPASNEPNGHAGASIWRLPRGSKTPLLAVGVLTLEEKPIPDRSRNRENDGNTAASSTGAMVREAFRDKRLMSLGAAQMLMAFILFGFITCYPLLFTGYYHLAPEKANFYSSLNGLFGIPACIVCGILAEKTGNPCRAAMVGAVGTVIAGLTMLILTPGTYVVHVLASAVFPGGLVMTSIFCMVPAIAKRKESVGYYMAVVNLLYYTGVFFATPVMVKLMEVSWPAAAGTVAVMAAASLVFLFHSKVQPAK</sequence>
<keyword evidence="2" id="KW-0813">Transport</keyword>
<dbReference type="Gene3D" id="1.20.1250.20">
    <property type="entry name" value="MFS general substrate transporter like domains"/>
    <property type="match status" value="2"/>
</dbReference>
<feature type="transmembrane region" description="Helical" evidence="7">
    <location>
        <begin position="251"/>
        <end position="275"/>
    </location>
</feature>
<feature type="transmembrane region" description="Helical" evidence="7">
    <location>
        <begin position="74"/>
        <end position="95"/>
    </location>
</feature>
<dbReference type="GO" id="GO:0005886">
    <property type="term" value="C:plasma membrane"/>
    <property type="evidence" value="ECO:0007669"/>
    <property type="project" value="UniProtKB-SubCell"/>
</dbReference>
<feature type="transmembrane region" description="Helical" evidence="7">
    <location>
        <begin position="287"/>
        <end position="309"/>
    </location>
</feature>
<evidence type="ECO:0000256" key="7">
    <source>
        <dbReference type="SAM" id="Phobius"/>
    </source>
</evidence>
<dbReference type="GO" id="GO:0022857">
    <property type="term" value="F:transmembrane transporter activity"/>
    <property type="evidence" value="ECO:0007669"/>
    <property type="project" value="InterPro"/>
</dbReference>
<dbReference type="Pfam" id="PF07690">
    <property type="entry name" value="MFS_1"/>
    <property type="match status" value="1"/>
</dbReference>
<comment type="caution">
    <text evidence="9">The sequence shown here is derived from an EMBL/GenBank/DDBJ whole genome shotgun (WGS) entry which is preliminary data.</text>
</comment>
<evidence type="ECO:0000256" key="5">
    <source>
        <dbReference type="ARBA" id="ARBA00022989"/>
    </source>
</evidence>